<dbReference type="Pfam" id="PF18803">
    <property type="entry name" value="CxC2"/>
    <property type="match status" value="1"/>
</dbReference>
<evidence type="ECO:0000313" key="3">
    <source>
        <dbReference type="EMBL" id="KAJ7018652.1"/>
    </source>
</evidence>
<accession>A0AAD6WMZ4</accession>
<comment type="caution">
    <text evidence="3">The sequence shown here is derived from an EMBL/GenBank/DDBJ whole genome shotgun (WGS) entry which is preliminary data.</text>
</comment>
<dbReference type="AlphaFoldDB" id="A0AAD6WMZ4"/>
<feature type="compositionally biased region" description="Gly residues" evidence="1">
    <location>
        <begin position="1"/>
        <end position="10"/>
    </location>
</feature>
<feature type="compositionally biased region" description="Basic residues" evidence="1">
    <location>
        <begin position="932"/>
        <end position="941"/>
    </location>
</feature>
<protein>
    <recommendedName>
        <fullName evidence="2">CxC2-like cysteine cluster KDZ transposase-associated domain-containing protein</fullName>
    </recommendedName>
</protein>
<proteinExistence type="predicted"/>
<feature type="region of interest" description="Disordered" evidence="1">
    <location>
        <begin position="906"/>
        <end position="961"/>
    </location>
</feature>
<feature type="region of interest" description="Disordered" evidence="1">
    <location>
        <begin position="356"/>
        <end position="379"/>
    </location>
</feature>
<dbReference type="EMBL" id="JARJCM010000329">
    <property type="protein sequence ID" value="KAJ7018652.1"/>
    <property type="molecule type" value="Genomic_DNA"/>
</dbReference>
<evidence type="ECO:0000259" key="2">
    <source>
        <dbReference type="Pfam" id="PF18803"/>
    </source>
</evidence>
<feature type="region of interest" description="Disordered" evidence="1">
    <location>
        <begin position="1"/>
        <end position="32"/>
    </location>
</feature>
<name>A0AAD6WMZ4_9AGAR</name>
<organism evidence="3 4">
    <name type="scientific">Mycena alexandri</name>
    <dbReference type="NCBI Taxonomy" id="1745969"/>
    <lineage>
        <taxon>Eukaryota</taxon>
        <taxon>Fungi</taxon>
        <taxon>Dikarya</taxon>
        <taxon>Basidiomycota</taxon>
        <taxon>Agaricomycotina</taxon>
        <taxon>Agaricomycetes</taxon>
        <taxon>Agaricomycetidae</taxon>
        <taxon>Agaricales</taxon>
        <taxon>Marasmiineae</taxon>
        <taxon>Mycenaceae</taxon>
        <taxon>Mycena</taxon>
    </lineage>
</organism>
<dbReference type="Pfam" id="PF18758">
    <property type="entry name" value="KDZ"/>
    <property type="match status" value="1"/>
</dbReference>
<feature type="compositionally biased region" description="Acidic residues" evidence="1">
    <location>
        <begin position="1112"/>
        <end position="1134"/>
    </location>
</feature>
<sequence>MFRQRGGNGKGNKRSAAAADAQLKKRVKVHSSADPNEIVHHSISSGGTVSTTTTYQRPEDVTIIKKLPEPALPPPQKQPAPTQTAKILADFKKQERFLQRGIIQHEANKLFGTPCACAREHHICEVVCHDCTEYRPSCRSCFVELHRNNPFHWAEIWSTEKGFLERHDLSRVLEGQAVSFGHYGHECAKAKAEEHKMLFTIADDNGIHGTSVRFCRCGSAGVDRCQQLLDARIFPCTLDGPCSGIMFNCMKKFQLLSLESKIAAYNYVGSLSRVTDNSFTETVPDLYENFMRCARIWGVLTLKKRLGQEHGIDEFIPLRPKGNLVLYCPSCPEPGFNSDEKLRSLPAHLKQLNQSRDTMDGNFHANRSKKNTDPNDTSLYGGTSYFPSDAFLKEQLAKAPKTEEKLTCNYLKAVNNQDKKKFKNMDITGIVNVQCSHVFVKSSVDLQFGERYANVDIALGHALRQKLASLNKDGTTNTIFELAMGVDHILSYDAICQYSVNVADRFKANDQLKDLAPIVKRMRFSIPFLHVQGHQEGCIYAFSTAYMLGTTHFHGETAEQYWPELNQIGPQTRQMNGGHRHDTIINHHSHWNYTKMSKAVALLLKELMTGEELFALHLNQFLSLSASYASRIRTENWLQVARKPDTTNMKAVKSPYKYETTKVPSQSAIYQKMLDNEKRMPNSETTKSKAATFLNEGMRIQELQLKVRVAVAANKDHPTVTGQRAVATQREKLRTRIGGFRKIQSTLTPAVIEVLGEDEACEVEVERLGLPSEFEEQTVRVKLNLVAMAGLEGRLREGAAFDALHKIQTVAKALVSMSDRKKKNDSGVAKNTISSTMINDTIERRDTHIQSYMMARRAMIVLKYANETEFPPLKAEDTYMKSRNKRELGASRKVDPTWTRTGVRAEARLPIPASTSTTPTSTAPAPGATQMTKRKTAPRKPKTVDPTARKPSAKKPKRKEDGWIWKMGRVGKMTGQEMDAWVKEGDRVQWFRAEAEMQRWQEEVEAKLAELRTTFRSFALYKEAWTKMANCQDASDIGHIAYAKQKAEMFRRREEEGRDALRRTAPKYASLAADDTDLVEFVTAERAIYQEMFQRILEADQLASEREKAAEEEAEDSAELEENEEDSEDWSDED</sequence>
<keyword evidence="4" id="KW-1185">Reference proteome</keyword>
<feature type="region of interest" description="Disordered" evidence="1">
    <location>
        <begin position="1103"/>
        <end position="1134"/>
    </location>
</feature>
<dbReference type="InterPro" id="IPR040521">
    <property type="entry name" value="KDZ"/>
</dbReference>
<gene>
    <name evidence="3" type="ORF">C8F04DRAFT_1198692</name>
</gene>
<dbReference type="InterPro" id="IPR041457">
    <property type="entry name" value="CxC2_KDZ-assoc"/>
</dbReference>
<reference evidence="3" key="1">
    <citation type="submission" date="2023-03" db="EMBL/GenBank/DDBJ databases">
        <title>Massive genome expansion in bonnet fungi (Mycena s.s.) driven by repeated elements and novel gene families across ecological guilds.</title>
        <authorList>
            <consortium name="Lawrence Berkeley National Laboratory"/>
            <person name="Harder C.B."/>
            <person name="Miyauchi S."/>
            <person name="Viragh M."/>
            <person name="Kuo A."/>
            <person name="Thoen E."/>
            <person name="Andreopoulos B."/>
            <person name="Lu D."/>
            <person name="Skrede I."/>
            <person name="Drula E."/>
            <person name="Henrissat B."/>
            <person name="Morin E."/>
            <person name="Kohler A."/>
            <person name="Barry K."/>
            <person name="LaButti K."/>
            <person name="Morin E."/>
            <person name="Salamov A."/>
            <person name="Lipzen A."/>
            <person name="Mereny Z."/>
            <person name="Hegedus B."/>
            <person name="Baldrian P."/>
            <person name="Stursova M."/>
            <person name="Weitz H."/>
            <person name="Taylor A."/>
            <person name="Grigoriev I.V."/>
            <person name="Nagy L.G."/>
            <person name="Martin F."/>
            <person name="Kauserud H."/>
        </authorList>
    </citation>
    <scope>NUCLEOTIDE SEQUENCE</scope>
    <source>
        <strain evidence="3">CBHHK200</strain>
    </source>
</reference>
<evidence type="ECO:0000313" key="4">
    <source>
        <dbReference type="Proteomes" id="UP001218188"/>
    </source>
</evidence>
<feature type="domain" description="CxC2-like cysteine cluster KDZ transposase-associated" evidence="2">
    <location>
        <begin position="175"/>
        <end position="278"/>
    </location>
</feature>
<dbReference type="Proteomes" id="UP001218188">
    <property type="component" value="Unassembled WGS sequence"/>
</dbReference>
<evidence type="ECO:0000256" key="1">
    <source>
        <dbReference type="SAM" id="MobiDB-lite"/>
    </source>
</evidence>
<feature type="compositionally biased region" description="Low complexity" evidence="1">
    <location>
        <begin position="912"/>
        <end position="929"/>
    </location>
</feature>